<evidence type="ECO:0008006" key="3">
    <source>
        <dbReference type="Google" id="ProtNLM"/>
    </source>
</evidence>
<evidence type="ECO:0000313" key="2">
    <source>
        <dbReference type="Proteomes" id="UP000027222"/>
    </source>
</evidence>
<dbReference type="Pfam" id="PF13385">
    <property type="entry name" value="Laminin_G_3"/>
    <property type="match status" value="1"/>
</dbReference>
<gene>
    <name evidence="1" type="ORF">GALMADRAFT_273712</name>
</gene>
<dbReference type="OrthoDB" id="3103733at2759"/>
<name>A0A067SHE1_GALM3</name>
<accession>A0A067SHE1</accession>
<organism evidence="1 2">
    <name type="scientific">Galerina marginata (strain CBS 339.88)</name>
    <dbReference type="NCBI Taxonomy" id="685588"/>
    <lineage>
        <taxon>Eukaryota</taxon>
        <taxon>Fungi</taxon>
        <taxon>Dikarya</taxon>
        <taxon>Basidiomycota</taxon>
        <taxon>Agaricomycotina</taxon>
        <taxon>Agaricomycetes</taxon>
        <taxon>Agaricomycetidae</taxon>
        <taxon>Agaricales</taxon>
        <taxon>Agaricineae</taxon>
        <taxon>Strophariaceae</taxon>
        <taxon>Galerina</taxon>
    </lineage>
</organism>
<reference evidence="2" key="1">
    <citation type="journal article" date="2014" name="Proc. Natl. Acad. Sci. U.S.A.">
        <title>Extensive sampling of basidiomycete genomes demonstrates inadequacy of the white-rot/brown-rot paradigm for wood decay fungi.</title>
        <authorList>
            <person name="Riley R."/>
            <person name="Salamov A.A."/>
            <person name="Brown D.W."/>
            <person name="Nagy L.G."/>
            <person name="Floudas D."/>
            <person name="Held B.W."/>
            <person name="Levasseur A."/>
            <person name="Lombard V."/>
            <person name="Morin E."/>
            <person name="Otillar R."/>
            <person name="Lindquist E.A."/>
            <person name="Sun H."/>
            <person name="LaButti K.M."/>
            <person name="Schmutz J."/>
            <person name="Jabbour D."/>
            <person name="Luo H."/>
            <person name="Baker S.E."/>
            <person name="Pisabarro A.G."/>
            <person name="Walton J.D."/>
            <person name="Blanchette R.A."/>
            <person name="Henrissat B."/>
            <person name="Martin F."/>
            <person name="Cullen D."/>
            <person name="Hibbett D.S."/>
            <person name="Grigoriev I.V."/>
        </authorList>
    </citation>
    <scope>NUCLEOTIDE SEQUENCE [LARGE SCALE GENOMIC DNA]</scope>
    <source>
        <strain evidence="2">CBS 339.88</strain>
    </source>
</reference>
<proteinExistence type="predicted"/>
<dbReference type="InterPro" id="IPR013320">
    <property type="entry name" value="ConA-like_dom_sf"/>
</dbReference>
<dbReference type="Gene3D" id="2.60.120.200">
    <property type="match status" value="1"/>
</dbReference>
<dbReference type="AlphaFoldDB" id="A0A067SHE1"/>
<sequence length="114" mass="12571">MMFNVAWMGSPQARGGAINTTAVAPGPNVEFHFALVKNTDSLAIYVDGVRRALHSFSDQIFNPGNKQIVLGRTKLDGSSNRSQWNGRIRDVRIWRSALSAVDVARDRDTDPDCP</sequence>
<evidence type="ECO:0000313" key="1">
    <source>
        <dbReference type="EMBL" id="KDR66183.1"/>
    </source>
</evidence>
<keyword evidence="2" id="KW-1185">Reference proteome</keyword>
<dbReference type="SUPFAM" id="SSF49899">
    <property type="entry name" value="Concanavalin A-like lectins/glucanases"/>
    <property type="match status" value="1"/>
</dbReference>
<dbReference type="EMBL" id="KL142426">
    <property type="protein sequence ID" value="KDR66183.1"/>
    <property type="molecule type" value="Genomic_DNA"/>
</dbReference>
<protein>
    <recommendedName>
        <fullName evidence="3">LamG-like jellyroll fold domain-containing protein</fullName>
    </recommendedName>
</protein>
<dbReference type="HOGENOM" id="CLU_2171252_0_0_1"/>
<dbReference type="Proteomes" id="UP000027222">
    <property type="component" value="Unassembled WGS sequence"/>
</dbReference>